<dbReference type="PATRIC" id="fig|279058.18.peg.40"/>
<dbReference type="InterPro" id="IPR019533">
    <property type="entry name" value="Peptidase_S26"/>
</dbReference>
<evidence type="ECO:0000256" key="5">
    <source>
        <dbReference type="ARBA" id="ARBA00022801"/>
    </source>
</evidence>
<dbReference type="AlphaFoldDB" id="A0A127QCW4"/>
<evidence type="ECO:0000256" key="7">
    <source>
        <dbReference type="RuleBase" id="RU362042"/>
    </source>
</evidence>
<dbReference type="PANTHER" id="PTHR43390">
    <property type="entry name" value="SIGNAL PEPTIDASE I"/>
    <property type="match status" value="1"/>
</dbReference>
<dbReference type="GO" id="GO:0016020">
    <property type="term" value="C:membrane"/>
    <property type="evidence" value="ECO:0007669"/>
    <property type="project" value="UniProtKB-SubCell"/>
</dbReference>
<dbReference type="GO" id="GO:0004252">
    <property type="term" value="F:serine-type endopeptidase activity"/>
    <property type="evidence" value="ECO:0007669"/>
    <property type="project" value="InterPro"/>
</dbReference>
<sequence>MRVRWLDWFFSRIHPQAVNMKNWIRHNKGFLVFLFLFGIFRTAIADWNPIPSGSMRPNLVEGDVVFVNRLAFNLKVPLTNIVLTHLGEPQRGDVVTFFSPKDGTRLIKRVIALPGDTVEMRDEKLLINGHEADYAMLDSAPEPLDHGGSMVAVRLREQMGREQHRIQVLPEANAGRNFAPVVVPADHYMMLGDNRDNSADYRYFGFVPRELLIGRAERVLVSADIKGNWMPRADRFGMQIR</sequence>
<dbReference type="EMBL" id="CP013235">
    <property type="protein sequence ID" value="AMP07864.1"/>
    <property type="molecule type" value="Genomic_DNA"/>
</dbReference>
<evidence type="ECO:0000313" key="9">
    <source>
        <dbReference type="EMBL" id="AMP07864.1"/>
    </source>
</evidence>
<evidence type="ECO:0000259" key="8">
    <source>
        <dbReference type="Pfam" id="PF10502"/>
    </source>
</evidence>
<dbReference type="InterPro" id="IPR036286">
    <property type="entry name" value="LexA/Signal_pep-like_sf"/>
</dbReference>
<evidence type="ECO:0000313" key="10">
    <source>
        <dbReference type="Proteomes" id="UP000071778"/>
    </source>
</evidence>
<dbReference type="PRINTS" id="PR00727">
    <property type="entry name" value="LEADERPTASE"/>
</dbReference>
<organism evidence="9 10">
    <name type="scientific">Collimonas arenae</name>
    <dbReference type="NCBI Taxonomy" id="279058"/>
    <lineage>
        <taxon>Bacteria</taxon>
        <taxon>Pseudomonadati</taxon>
        <taxon>Pseudomonadota</taxon>
        <taxon>Betaproteobacteria</taxon>
        <taxon>Burkholderiales</taxon>
        <taxon>Oxalobacteraceae</taxon>
        <taxon>Collimonas</taxon>
    </lineage>
</organism>
<dbReference type="GO" id="GO:0009003">
    <property type="term" value="F:signal peptidase activity"/>
    <property type="evidence" value="ECO:0007669"/>
    <property type="project" value="UniProtKB-EC"/>
</dbReference>
<evidence type="ECO:0000256" key="2">
    <source>
        <dbReference type="ARBA" id="ARBA00009370"/>
    </source>
</evidence>
<comment type="catalytic activity">
    <reaction evidence="1 7">
        <text>Cleavage of hydrophobic, N-terminal signal or leader sequences from secreted and periplasmic proteins.</text>
        <dbReference type="EC" id="3.4.21.89"/>
    </reaction>
</comment>
<dbReference type="Gene3D" id="2.10.109.10">
    <property type="entry name" value="Umud Fragment, subunit A"/>
    <property type="match status" value="1"/>
</dbReference>
<feature type="domain" description="Peptidase S26" evidence="8">
    <location>
        <begin position="27"/>
        <end position="218"/>
    </location>
</feature>
<gene>
    <name evidence="9" type="primary">lepB</name>
    <name evidence="9" type="ORF">CAter282_0040</name>
</gene>
<keyword evidence="5 7" id="KW-0378">Hydrolase</keyword>
<dbReference type="InterPro" id="IPR000223">
    <property type="entry name" value="Pept_S26A_signal_pept_1"/>
</dbReference>
<comment type="subcellular location">
    <subcellularLocation>
        <location evidence="7">Membrane</location>
        <topology evidence="7">Single-pass type II membrane protein</topology>
    </subcellularLocation>
</comment>
<reference evidence="9 10" key="1">
    <citation type="submission" date="2015-11" db="EMBL/GenBank/DDBJ databases">
        <title>Exploring the genomic traits of fungus-feeding bacterial genus Collimonas.</title>
        <authorList>
            <person name="Song C."/>
            <person name="Schmidt R."/>
            <person name="de Jager V."/>
            <person name="Krzyzanowska D."/>
            <person name="Jongedijk E."/>
            <person name="Cankar K."/>
            <person name="Beekwilder J."/>
            <person name="van Veen A."/>
            <person name="de Boer W."/>
            <person name="van Veen J.A."/>
            <person name="Garbeva P."/>
        </authorList>
    </citation>
    <scope>NUCLEOTIDE SEQUENCE [LARGE SCALE GENOMIC DNA]</scope>
    <source>
        <strain evidence="9 10">Ter282</strain>
    </source>
</reference>
<feature type="active site" evidence="6">
    <location>
        <position position="54"/>
    </location>
</feature>
<dbReference type="GO" id="GO:0006465">
    <property type="term" value="P:signal peptide processing"/>
    <property type="evidence" value="ECO:0007669"/>
    <property type="project" value="InterPro"/>
</dbReference>
<dbReference type="PROSITE" id="PS00760">
    <property type="entry name" value="SPASE_I_2"/>
    <property type="match status" value="1"/>
</dbReference>
<evidence type="ECO:0000256" key="4">
    <source>
        <dbReference type="ARBA" id="ARBA00019232"/>
    </source>
</evidence>
<accession>A0A127QCW4</accession>
<dbReference type="InterPro" id="IPR019757">
    <property type="entry name" value="Pept_S26A_signal_pept_1_Lys-AS"/>
</dbReference>
<evidence type="ECO:0000256" key="6">
    <source>
        <dbReference type="PIRSR" id="PIRSR600223-1"/>
    </source>
</evidence>
<dbReference type="CDD" id="cd06530">
    <property type="entry name" value="S26_SPase_I"/>
    <property type="match status" value="1"/>
</dbReference>
<evidence type="ECO:0000256" key="3">
    <source>
        <dbReference type="ARBA" id="ARBA00013208"/>
    </source>
</evidence>
<dbReference type="SUPFAM" id="SSF51306">
    <property type="entry name" value="LexA/Signal peptidase"/>
    <property type="match status" value="1"/>
</dbReference>
<proteinExistence type="inferred from homology"/>
<comment type="similarity">
    <text evidence="2 7">Belongs to the peptidase S26 family.</text>
</comment>
<name>A0A127QCW4_9BURK</name>
<dbReference type="PANTHER" id="PTHR43390:SF1">
    <property type="entry name" value="CHLOROPLAST PROCESSING PEPTIDASE"/>
    <property type="match status" value="1"/>
</dbReference>
<dbReference type="Proteomes" id="UP000071778">
    <property type="component" value="Chromosome"/>
</dbReference>
<dbReference type="EC" id="3.4.21.89" evidence="3 7"/>
<protein>
    <recommendedName>
        <fullName evidence="4 7">Signal peptidase I</fullName>
        <ecNumber evidence="3 7">3.4.21.89</ecNumber>
    </recommendedName>
</protein>
<dbReference type="Pfam" id="PF10502">
    <property type="entry name" value="Peptidase_S26"/>
    <property type="match status" value="1"/>
</dbReference>
<keyword evidence="10" id="KW-1185">Reference proteome</keyword>
<dbReference type="GO" id="GO:0010027">
    <property type="term" value="P:thylakoid membrane organization"/>
    <property type="evidence" value="ECO:0007669"/>
    <property type="project" value="TreeGrafter"/>
</dbReference>
<dbReference type="NCBIfam" id="TIGR02227">
    <property type="entry name" value="sigpep_I_bact"/>
    <property type="match status" value="1"/>
</dbReference>
<feature type="active site" evidence="6">
    <location>
        <position position="108"/>
    </location>
</feature>
<evidence type="ECO:0000256" key="1">
    <source>
        <dbReference type="ARBA" id="ARBA00000677"/>
    </source>
</evidence>
<keyword evidence="7" id="KW-0645">Protease</keyword>